<feature type="signal peptide" evidence="1">
    <location>
        <begin position="1"/>
        <end position="21"/>
    </location>
</feature>
<organism evidence="2">
    <name type="scientific">Centruroides hentzi</name>
    <dbReference type="NCBI Taxonomy" id="88313"/>
    <lineage>
        <taxon>Eukaryota</taxon>
        <taxon>Metazoa</taxon>
        <taxon>Ecdysozoa</taxon>
        <taxon>Arthropoda</taxon>
        <taxon>Chelicerata</taxon>
        <taxon>Arachnida</taxon>
        <taxon>Scorpiones</taxon>
        <taxon>Buthida</taxon>
        <taxon>Buthoidea</taxon>
        <taxon>Buthidae</taxon>
        <taxon>Centruroides</taxon>
    </lineage>
</organism>
<reference evidence="2" key="1">
    <citation type="journal article" date="2017" name="Toxicon">
        <title>Venom-gland transcriptomics and venom proteomics of the Hentz striped scorpion (Centruroides hentzi; Buthidae) reveal high toxin diversity in a harmless member of a lethal family.</title>
        <authorList>
            <person name="Ward M.J."/>
            <person name="Ellsworth S.A."/>
            <person name="Rokyta D.R."/>
        </authorList>
    </citation>
    <scope>NUCLEOTIDE SEQUENCE</scope>
    <source>
        <tissue evidence="2">Venom gland</tissue>
    </source>
</reference>
<keyword evidence="1" id="KW-0732">Signal</keyword>
<dbReference type="EMBL" id="GFWZ01000169">
    <property type="protein sequence ID" value="MBW20159.1"/>
    <property type="molecule type" value="Transcribed_RNA"/>
</dbReference>
<evidence type="ECO:0000256" key="1">
    <source>
        <dbReference type="SAM" id="SignalP"/>
    </source>
</evidence>
<name>A0A2I9LP37_9SCOR</name>
<dbReference type="AlphaFoldDB" id="A0A2I9LP37"/>
<sequence>MKFATLFPVFVLFSTILVIDATHPLKWHPMRIKGGGHASCSNSFKMSASDFCHKLCNSDGKSRLSKCDKNKCYCSSQLFPNIIEV</sequence>
<accession>A0A2I9LP37</accession>
<proteinExistence type="predicted"/>
<protein>
    <submittedName>
        <fullName evidence="2">KTx</fullName>
    </submittedName>
</protein>
<feature type="chain" id="PRO_5014409969" evidence="1">
    <location>
        <begin position="22"/>
        <end position="85"/>
    </location>
</feature>
<evidence type="ECO:0000313" key="2">
    <source>
        <dbReference type="EMBL" id="MBW20159.1"/>
    </source>
</evidence>